<dbReference type="EMBL" id="JBEDNZ010000008">
    <property type="protein sequence ID" value="KAL0839833.1"/>
    <property type="molecule type" value="Genomic_DNA"/>
</dbReference>
<protein>
    <submittedName>
        <fullName evidence="1">Uncharacterized protein</fullName>
    </submittedName>
</protein>
<gene>
    <name evidence="1" type="ORF">ABMA28_016460</name>
</gene>
<organism evidence="1 2">
    <name type="scientific">Loxostege sticticalis</name>
    <name type="common">Beet webworm moth</name>
    <dbReference type="NCBI Taxonomy" id="481309"/>
    <lineage>
        <taxon>Eukaryota</taxon>
        <taxon>Metazoa</taxon>
        <taxon>Ecdysozoa</taxon>
        <taxon>Arthropoda</taxon>
        <taxon>Hexapoda</taxon>
        <taxon>Insecta</taxon>
        <taxon>Pterygota</taxon>
        <taxon>Neoptera</taxon>
        <taxon>Endopterygota</taxon>
        <taxon>Lepidoptera</taxon>
        <taxon>Glossata</taxon>
        <taxon>Ditrysia</taxon>
        <taxon>Pyraloidea</taxon>
        <taxon>Crambidae</taxon>
        <taxon>Pyraustinae</taxon>
        <taxon>Loxostege</taxon>
    </lineage>
</organism>
<evidence type="ECO:0000313" key="2">
    <source>
        <dbReference type="Proteomes" id="UP001549921"/>
    </source>
</evidence>
<evidence type="ECO:0000313" key="1">
    <source>
        <dbReference type="EMBL" id="KAL0839833.1"/>
    </source>
</evidence>
<name>A0ABD0TBZ0_LOXSC</name>
<dbReference type="AlphaFoldDB" id="A0ABD0TBZ0"/>
<comment type="caution">
    <text evidence="1">The sequence shown here is derived from an EMBL/GenBank/DDBJ whole genome shotgun (WGS) entry which is preliminary data.</text>
</comment>
<accession>A0ABD0TBZ0</accession>
<dbReference type="Proteomes" id="UP001549921">
    <property type="component" value="Unassembled WGS sequence"/>
</dbReference>
<reference evidence="1 2" key="1">
    <citation type="submission" date="2024-06" db="EMBL/GenBank/DDBJ databases">
        <title>A chromosome-level genome assembly of beet webworm, Loxostege sticticalis.</title>
        <authorList>
            <person name="Zhang Y."/>
        </authorList>
    </citation>
    <scope>NUCLEOTIDE SEQUENCE [LARGE SCALE GENOMIC DNA]</scope>
    <source>
        <strain evidence="1">AQ028</strain>
        <tissue evidence="1">Male pupae</tissue>
    </source>
</reference>
<sequence length="157" mass="17564">MGINILVLRVPDNDINGGNPDSQVVGRQVGEMQYLQKSTRIPLKVPKCYKVTEVKVEIEDSVDTPTVTYDEGALTVTISFTQKQTGLAVYDIIIQGRKIVPRCYKVTVVKVEVEKPIDTPTVTYDEGTLTVNISYTQKQKGMTIYSRGDLEERHSLI</sequence>
<proteinExistence type="predicted"/>